<organism evidence="3 4">
    <name type="scientific">Citricoccus nitrophenolicus</name>
    <dbReference type="NCBI Taxonomy" id="863575"/>
    <lineage>
        <taxon>Bacteria</taxon>
        <taxon>Bacillati</taxon>
        <taxon>Actinomycetota</taxon>
        <taxon>Actinomycetes</taxon>
        <taxon>Micrococcales</taxon>
        <taxon>Micrococcaceae</taxon>
        <taxon>Citricoccus</taxon>
    </lineage>
</organism>
<dbReference type="InterPro" id="IPR032465">
    <property type="entry name" value="ACMSD"/>
</dbReference>
<sequence length="310" mass="34174">MSSPSLQHWRELAGIDVHVHVHRSVEDDAGPVASGDQMGEYFGIGTMHGYTVPELAVHYRERNMAAVVFTVDSVSATGEEPVPSNREVAEQAAEHQDVLVPFASIDPARGATGVREARILARDYGVRGFKFHPGVQGFFPDDRRAYPLYEVIQEFGLIALFHTGQTGVGAGSRGGGGIRLKYSSPLPIDDVAADFPDLDIIMAHPSFPWQDEALSIALHKPRVYIDLSGWSPKYFPAQLVQYADTLLKHKMLFGSDFPVISPEKWMEEFAKLPIRDSVRPLILRENAARLLGLPTDSDADIDTDTEGNRP</sequence>
<comment type="caution">
    <text evidence="3">The sequence shown here is derived from an EMBL/GenBank/DDBJ whole genome shotgun (WGS) entry which is preliminary data.</text>
</comment>
<evidence type="ECO:0000259" key="2">
    <source>
        <dbReference type="Pfam" id="PF04909"/>
    </source>
</evidence>
<name>A0ABV0IGU0_9MICC</name>
<accession>A0ABV0IGU0</accession>
<gene>
    <name evidence="3" type="ORF">ABDK96_06735</name>
</gene>
<dbReference type="InterPro" id="IPR006680">
    <property type="entry name" value="Amidohydro-rel"/>
</dbReference>
<dbReference type="Proteomes" id="UP001484097">
    <property type="component" value="Unassembled WGS sequence"/>
</dbReference>
<evidence type="ECO:0000313" key="3">
    <source>
        <dbReference type="EMBL" id="MEO9247371.1"/>
    </source>
</evidence>
<dbReference type="CDD" id="cd01292">
    <property type="entry name" value="metallo-dependent_hydrolases"/>
    <property type="match status" value="1"/>
</dbReference>
<keyword evidence="4" id="KW-1185">Reference proteome</keyword>
<dbReference type="Pfam" id="PF04909">
    <property type="entry name" value="Amidohydro_2"/>
    <property type="match status" value="1"/>
</dbReference>
<proteinExistence type="predicted"/>
<reference evidence="3 4" key="1">
    <citation type="submission" date="2024-05" db="EMBL/GenBank/DDBJ databases">
        <authorList>
            <person name="Yi C."/>
        </authorList>
    </citation>
    <scope>NUCLEOTIDE SEQUENCE [LARGE SCALE GENOMIC DNA]</scope>
    <source>
        <strain evidence="3 4">XS13</strain>
    </source>
</reference>
<dbReference type="RefSeq" id="WP_347919913.1">
    <property type="nucleotide sequence ID" value="NZ_JBDXMX010000002.1"/>
</dbReference>
<dbReference type="PANTHER" id="PTHR21240">
    <property type="entry name" value="2-AMINO-3-CARBOXYLMUCONATE-6-SEMIALDEHYDE DECARBOXYLASE"/>
    <property type="match status" value="1"/>
</dbReference>
<dbReference type="PANTHER" id="PTHR21240:SF19">
    <property type="entry name" value="CATALYTIC_ HYDROLASE"/>
    <property type="match status" value="1"/>
</dbReference>
<dbReference type="Gene3D" id="3.20.20.140">
    <property type="entry name" value="Metal-dependent hydrolases"/>
    <property type="match status" value="1"/>
</dbReference>
<keyword evidence="1" id="KW-0456">Lyase</keyword>
<feature type="domain" description="Amidohydrolase-related" evidence="2">
    <location>
        <begin position="15"/>
        <end position="293"/>
    </location>
</feature>
<protein>
    <submittedName>
        <fullName evidence="3">Amidohydrolase family protein</fullName>
    </submittedName>
</protein>
<evidence type="ECO:0000256" key="1">
    <source>
        <dbReference type="ARBA" id="ARBA00023239"/>
    </source>
</evidence>
<dbReference type="SUPFAM" id="SSF51556">
    <property type="entry name" value="Metallo-dependent hydrolases"/>
    <property type="match status" value="1"/>
</dbReference>
<dbReference type="EMBL" id="JBDXMX010000002">
    <property type="protein sequence ID" value="MEO9247371.1"/>
    <property type="molecule type" value="Genomic_DNA"/>
</dbReference>
<dbReference type="InterPro" id="IPR032466">
    <property type="entry name" value="Metal_Hydrolase"/>
</dbReference>
<evidence type="ECO:0000313" key="4">
    <source>
        <dbReference type="Proteomes" id="UP001484097"/>
    </source>
</evidence>